<dbReference type="PROSITE" id="PS50948">
    <property type="entry name" value="PAN"/>
    <property type="match status" value="1"/>
</dbReference>
<dbReference type="InterPro" id="IPR003609">
    <property type="entry name" value="Pan_app"/>
</dbReference>
<feature type="compositionally biased region" description="Gly residues" evidence="1">
    <location>
        <begin position="170"/>
        <end position="194"/>
    </location>
</feature>
<keyword evidence="2" id="KW-1133">Transmembrane helix</keyword>
<dbReference type="EMBL" id="MK072206">
    <property type="protein sequence ID" value="AYV80082.1"/>
    <property type="molecule type" value="Genomic_DNA"/>
</dbReference>
<evidence type="ECO:0000259" key="3">
    <source>
        <dbReference type="PROSITE" id="PS50948"/>
    </source>
</evidence>
<feature type="region of interest" description="Disordered" evidence="1">
    <location>
        <begin position="266"/>
        <end position="302"/>
    </location>
</feature>
<evidence type="ECO:0000256" key="2">
    <source>
        <dbReference type="SAM" id="Phobius"/>
    </source>
</evidence>
<proteinExistence type="predicted"/>
<feature type="region of interest" description="Disordered" evidence="1">
    <location>
        <begin position="150"/>
        <end position="219"/>
    </location>
</feature>
<feature type="compositionally biased region" description="Polar residues" evidence="1">
    <location>
        <begin position="150"/>
        <end position="163"/>
    </location>
</feature>
<protein>
    <recommendedName>
        <fullName evidence="3">Apple domain-containing protein</fullName>
    </recommendedName>
</protein>
<feature type="compositionally biased region" description="Polar residues" evidence="1">
    <location>
        <begin position="8"/>
        <end position="21"/>
    </location>
</feature>
<accession>A0A3G4ZYX2</accession>
<keyword evidence="2" id="KW-0472">Membrane</keyword>
<feature type="compositionally biased region" description="Low complexity" evidence="1">
    <location>
        <begin position="285"/>
        <end position="295"/>
    </location>
</feature>
<gene>
    <name evidence="4" type="ORF">Gaeavirus8_13</name>
</gene>
<feature type="domain" description="Apple" evidence="3">
    <location>
        <begin position="46"/>
        <end position="116"/>
    </location>
</feature>
<sequence>MSFYYLNPDQQNNGKVSPYEGSNSKFENFEGMPSISSRHSDGSYQCSDNVSITGNTAFVSNSANTLSECKSVCQEQGGNCIGFDFNNNNNSCTVKNSVSDISNVRNGNVMCIKRKAGSCKINVDPQTEVEQIFNSQNESMNIPGLPQQIAESTSQAEASSISETAMGPSGYSGGGSNNWNGGGGSNNWNGGGGNNNNNNNWNGGGNRHNNNRSNRGEKCKPDTIYVDLPCFLNKMESLRDHSDNLMIDLQLLITNLKSCAFIRKNRKRSSRSGGLNPSDPDDPDNNNNNNNNNSSGSVVAPIQPFVPPQDTIHLFNAPASVLYTDDPNNSRYSGMVVGSTREPFQDVASTAFQEEIRTLEKDSKTHYIPTKSQREVDHLEENYNKTYYVKIAVLVLILLIIVYK</sequence>
<name>A0A3G4ZYX2_9VIRU</name>
<evidence type="ECO:0000256" key="1">
    <source>
        <dbReference type="SAM" id="MobiDB-lite"/>
    </source>
</evidence>
<feature type="region of interest" description="Disordered" evidence="1">
    <location>
        <begin position="1"/>
        <end position="21"/>
    </location>
</feature>
<feature type="transmembrane region" description="Helical" evidence="2">
    <location>
        <begin position="387"/>
        <end position="403"/>
    </location>
</feature>
<evidence type="ECO:0000313" key="4">
    <source>
        <dbReference type="EMBL" id="AYV80082.1"/>
    </source>
</evidence>
<reference evidence="4" key="1">
    <citation type="submission" date="2018-10" db="EMBL/GenBank/DDBJ databases">
        <title>Hidden diversity of soil giant viruses.</title>
        <authorList>
            <person name="Schulz F."/>
            <person name="Alteio L."/>
            <person name="Goudeau D."/>
            <person name="Ryan E.M."/>
            <person name="Malmstrom R.R."/>
            <person name="Blanchard J."/>
            <person name="Woyke T."/>
        </authorList>
    </citation>
    <scope>NUCLEOTIDE SEQUENCE</scope>
    <source>
        <strain evidence="4">GAV1</strain>
    </source>
</reference>
<dbReference type="Gene3D" id="3.50.4.10">
    <property type="entry name" value="Hepatocyte Growth Factor"/>
    <property type="match status" value="1"/>
</dbReference>
<dbReference type="Pfam" id="PF00024">
    <property type="entry name" value="PAN_1"/>
    <property type="match status" value="1"/>
</dbReference>
<organism evidence="4">
    <name type="scientific">Gaeavirus sp</name>
    <dbReference type="NCBI Taxonomy" id="2487767"/>
    <lineage>
        <taxon>Viruses</taxon>
        <taxon>Varidnaviria</taxon>
        <taxon>Bamfordvirae</taxon>
        <taxon>Nucleocytoviricota</taxon>
        <taxon>Megaviricetes</taxon>
        <taxon>Imitervirales</taxon>
        <taxon>Mimiviridae</taxon>
        <taxon>Klosneuvirinae</taxon>
    </lineage>
</organism>
<keyword evidence="2" id="KW-0812">Transmembrane</keyword>
<feature type="compositionally biased region" description="Low complexity" evidence="1">
    <location>
        <begin position="195"/>
        <end position="213"/>
    </location>
</feature>